<keyword evidence="2" id="KW-0472">Membrane</keyword>
<dbReference type="RefSeq" id="WP_323304695.1">
    <property type="nucleotide sequence ID" value="NZ_JAYGHX010000002.1"/>
</dbReference>
<evidence type="ECO:0000256" key="1">
    <source>
        <dbReference type="SAM" id="MobiDB-lite"/>
    </source>
</evidence>
<organism evidence="3 4">
    <name type="scientific">Cyanobium gracile UHCC 0139</name>
    <dbReference type="NCBI Taxonomy" id="3110308"/>
    <lineage>
        <taxon>Bacteria</taxon>
        <taxon>Bacillati</taxon>
        <taxon>Cyanobacteriota</taxon>
        <taxon>Cyanophyceae</taxon>
        <taxon>Synechococcales</taxon>
        <taxon>Prochlorococcaceae</taxon>
        <taxon>Cyanobium</taxon>
    </lineage>
</organism>
<feature type="region of interest" description="Disordered" evidence="1">
    <location>
        <begin position="49"/>
        <end position="205"/>
    </location>
</feature>
<evidence type="ECO:0000256" key="2">
    <source>
        <dbReference type="SAM" id="Phobius"/>
    </source>
</evidence>
<protein>
    <submittedName>
        <fullName evidence="3">Uncharacterized protein</fullName>
    </submittedName>
</protein>
<gene>
    <name evidence="3" type="ORF">VB738_04970</name>
</gene>
<reference evidence="3 4" key="1">
    <citation type="submission" date="2023-12" db="EMBL/GenBank/DDBJ databases">
        <title>Baltic Sea Cyanobacteria.</title>
        <authorList>
            <person name="Delbaje E."/>
            <person name="Fewer D.P."/>
            <person name="Shishido T.K."/>
        </authorList>
    </citation>
    <scope>NUCLEOTIDE SEQUENCE [LARGE SCALE GENOMIC DNA]</scope>
    <source>
        <strain evidence="3 4">UHCC 0139</strain>
    </source>
</reference>
<sequence length="844" mass="84629">MGQATYQFRHLMSLRGDRGRLSLESVLTGTALWLAFLYLMQDGAAAGPVESRQAGASTGDGEAPDPRMAPSAGGSGSSGTPPAPLPPAPPGAGSAEGGLSVADRPGTTPGGEPWLPLPGEDQTPPVHSAATPGGPPMARQSPAAGSSSFPWSFSLPGSGAGGTARTDLEADASDPIDDSSDPNEAARAVPGQGREASMARETGEPEIPGLRVVLRSDESLVSRSVDGVATTQYSNSLGAITDAVIDLRAISAPQVQVSSDRELHLLALSVLNDAALTLESRNTGLNRSALLLGPEANEIRLQVSDDIDLGLLAGGLARGQVLQSLIGMLDSRLQDAGGGGTLELVSLARIHLLAPGTPTGRQLGIDLLAQAMQDSAILLGDGDDRVTIASGFRSLDGTGPGLLLTIPAADATGGSDSLQLRARALGLVNSLLDTGGGDDRVSIATWLDGSLPAPSQAIALQDSAVVLGEGDDLLSVEGAVIGSRIALGSGANELVVAGPLHGSTLVLAPESSNAIRLGDANDALRITLDAGPGAELVLDAGAGDDRILLPLADLTGSIDAGAGVDSLRNASGDEDGVVEWPPQDPVLAVSLDGPGTGTIGSLGFRGLENLSLGDTGAVVAVGALGSLEGRLEAGRGLDALDYSAWQEPVAVDLISGEASGILGGITGFEAVRGGSGDDRFVLDLSLLAGSGESLASAPVVHGGQGRDRFVLSGMEAIRSLAGGHDQPLPVLADLERSPGSGAGIGLTDDLSWRLGGILLGTAAAETTVDLTPAGLEGIGQPRLLPIAPLEELVRGMGMRPTGIDQLAIATGELGSRLVLLGSDRSVTAIAELPGLQSVNVASAA</sequence>
<keyword evidence="2" id="KW-1133">Transmembrane helix</keyword>
<feature type="transmembrane region" description="Helical" evidence="2">
    <location>
        <begin position="21"/>
        <end position="40"/>
    </location>
</feature>
<keyword evidence="4" id="KW-1185">Reference proteome</keyword>
<evidence type="ECO:0000313" key="3">
    <source>
        <dbReference type="EMBL" id="MEA5390612.1"/>
    </source>
</evidence>
<feature type="compositionally biased region" description="Acidic residues" evidence="1">
    <location>
        <begin position="169"/>
        <end position="181"/>
    </location>
</feature>
<keyword evidence="2" id="KW-0812">Transmembrane</keyword>
<dbReference type="Proteomes" id="UP001304461">
    <property type="component" value="Unassembled WGS sequence"/>
</dbReference>
<evidence type="ECO:0000313" key="4">
    <source>
        <dbReference type="Proteomes" id="UP001304461"/>
    </source>
</evidence>
<feature type="compositionally biased region" description="Low complexity" evidence="1">
    <location>
        <begin position="91"/>
        <end position="120"/>
    </location>
</feature>
<accession>A0ABU5RS91</accession>
<comment type="caution">
    <text evidence="3">The sequence shown here is derived from an EMBL/GenBank/DDBJ whole genome shotgun (WGS) entry which is preliminary data.</text>
</comment>
<feature type="compositionally biased region" description="Pro residues" evidence="1">
    <location>
        <begin position="81"/>
        <end position="90"/>
    </location>
</feature>
<name>A0ABU5RS91_9CYAN</name>
<proteinExistence type="predicted"/>
<dbReference type="Gene3D" id="2.160.20.160">
    <property type="match status" value="1"/>
</dbReference>
<dbReference type="EMBL" id="JAYGHX010000002">
    <property type="protein sequence ID" value="MEA5390612.1"/>
    <property type="molecule type" value="Genomic_DNA"/>
</dbReference>